<evidence type="ECO:0000256" key="10">
    <source>
        <dbReference type="ARBA" id="ARBA00023295"/>
    </source>
</evidence>
<feature type="region of interest" description="Disordered" evidence="13">
    <location>
        <begin position="543"/>
        <end position="613"/>
    </location>
</feature>
<feature type="region of interest" description="Disordered" evidence="13">
    <location>
        <begin position="466"/>
        <end position="530"/>
    </location>
</feature>
<dbReference type="STRING" id="268505.A0A2A9PC55"/>
<dbReference type="PROSITE" id="PS51762">
    <property type="entry name" value="GH16_2"/>
    <property type="match status" value="1"/>
</dbReference>
<keyword evidence="14" id="KW-1133">Transmembrane helix</keyword>
<evidence type="ECO:0000256" key="13">
    <source>
        <dbReference type="SAM" id="MobiDB-lite"/>
    </source>
</evidence>
<accession>A0A2A9PC55</accession>
<organism evidence="16 17">
    <name type="scientific">Ophiocordyceps unilateralis</name>
    <name type="common">Zombie-ant fungus</name>
    <name type="synonym">Torrubia unilateralis</name>
    <dbReference type="NCBI Taxonomy" id="268505"/>
    <lineage>
        <taxon>Eukaryota</taxon>
        <taxon>Fungi</taxon>
        <taxon>Dikarya</taxon>
        <taxon>Ascomycota</taxon>
        <taxon>Pezizomycotina</taxon>
        <taxon>Sordariomycetes</taxon>
        <taxon>Hypocreomycetidae</taxon>
        <taxon>Hypocreales</taxon>
        <taxon>Ophiocordycipitaceae</taxon>
        <taxon>Ophiocordyceps</taxon>
    </lineage>
</organism>
<dbReference type="PANTHER" id="PTHR10963:SF27">
    <property type="entry name" value="GLYCOSIDASE-RELATED"/>
    <property type="match status" value="1"/>
</dbReference>
<feature type="compositionally biased region" description="Polar residues" evidence="13">
    <location>
        <begin position="556"/>
        <end position="571"/>
    </location>
</feature>
<dbReference type="Gene3D" id="2.60.120.200">
    <property type="match status" value="1"/>
</dbReference>
<keyword evidence="10" id="KW-0326">Glycosidase</keyword>
<dbReference type="GO" id="GO:0016020">
    <property type="term" value="C:membrane"/>
    <property type="evidence" value="ECO:0007669"/>
    <property type="project" value="UniProtKB-SubCell"/>
</dbReference>
<feature type="compositionally biased region" description="Basic and acidic residues" evidence="13">
    <location>
        <begin position="497"/>
        <end position="517"/>
    </location>
</feature>
<evidence type="ECO:0000256" key="9">
    <source>
        <dbReference type="ARBA" id="ARBA00023180"/>
    </source>
</evidence>
<evidence type="ECO:0000259" key="15">
    <source>
        <dbReference type="PROSITE" id="PS51762"/>
    </source>
</evidence>
<dbReference type="AlphaFoldDB" id="A0A2A9PC55"/>
<feature type="compositionally biased region" description="Pro residues" evidence="13">
    <location>
        <begin position="597"/>
        <end position="606"/>
    </location>
</feature>
<keyword evidence="5" id="KW-0808">Transferase</keyword>
<dbReference type="GO" id="GO:0005975">
    <property type="term" value="P:carbohydrate metabolic process"/>
    <property type="evidence" value="ECO:0007669"/>
    <property type="project" value="InterPro"/>
</dbReference>
<proteinExistence type="inferred from homology"/>
<feature type="domain" description="GH16" evidence="15">
    <location>
        <begin position="84"/>
        <end position="391"/>
    </location>
</feature>
<evidence type="ECO:0000256" key="12">
    <source>
        <dbReference type="ARBA" id="ARBA00038074"/>
    </source>
</evidence>
<keyword evidence="7" id="KW-0378">Hydrolase</keyword>
<dbReference type="GO" id="GO:0009277">
    <property type="term" value="C:fungal-type cell wall"/>
    <property type="evidence" value="ECO:0007669"/>
    <property type="project" value="TreeGrafter"/>
</dbReference>
<dbReference type="EMBL" id="LAZP02000226">
    <property type="protein sequence ID" value="PFH59105.1"/>
    <property type="molecule type" value="Genomic_DNA"/>
</dbReference>
<evidence type="ECO:0000256" key="11">
    <source>
        <dbReference type="ARBA" id="ARBA00023316"/>
    </source>
</evidence>
<dbReference type="GO" id="GO:0016757">
    <property type="term" value="F:glycosyltransferase activity"/>
    <property type="evidence" value="ECO:0007669"/>
    <property type="project" value="UniProtKB-KW"/>
</dbReference>
<dbReference type="PANTHER" id="PTHR10963">
    <property type="entry name" value="GLYCOSYL HYDROLASE-RELATED"/>
    <property type="match status" value="1"/>
</dbReference>
<comment type="subcellular location">
    <subcellularLocation>
        <location evidence="2">Membrane</location>
    </subcellularLocation>
</comment>
<feature type="transmembrane region" description="Helical" evidence="14">
    <location>
        <begin position="434"/>
        <end position="456"/>
    </location>
</feature>
<keyword evidence="14" id="KW-0812">Transmembrane</keyword>
<sequence>MLLLSALLRSSCCTSSLCFTLLPSFPFLPHISFSRLTFSPFFFIPLQSLLKALVCLSLVTASPVVRSFVRALDRYCIPSVETNPPFVELPPPSRLYDIHRLLSNAQNFPWLTSASPLPRSSPDLWAPIAGGDSDESPFTMRVRHLLASTALLCLAAGQVTTKCNPLERDNCPPDPAFGSDHVWYFNSTPEADLWETTAGVVDYTSDGAAFTIKQQGDSPTLRTKFYFFFGRTELWLKVAPGTGIISSMMWLSDDLDEVDWEFLGSNKSFATTNYFGKGSQDWHNGGAHPMTGMQDDFHNYTTTWTKDQLEWYIDGNLVRTLHAADANDTRNYPQSPMRMSIGIWAGGDPSLPEGTRKWAGGDTDYSAAPFTMWLQKAQVTDYSSGHQYVFGDRSGSWQSIKIEGGSSRAQDTLAKAPGKSTGDKWNDLPGGAKAAVYSGVGVVAAIAFAALLFYFVRQRRRGALEAQRAEERANAERLEMERFEGKGMDPAALTGEAHGHGAEEMRVARPSDAESYHVPETTTSSPLARGSWGIAAAAGGGFSPNVGPGSGRASPAMSQHEGSNGRPQGPTSGLGLTRAQSPLSRNGTPIYHSQSPGMPPSGPLPSPRDGSRS</sequence>
<keyword evidence="8 14" id="KW-0472">Membrane</keyword>
<dbReference type="InterPro" id="IPR013320">
    <property type="entry name" value="ConA-like_dom_sf"/>
</dbReference>
<keyword evidence="17" id="KW-1185">Reference proteome</keyword>
<evidence type="ECO:0000313" key="17">
    <source>
        <dbReference type="Proteomes" id="UP000037136"/>
    </source>
</evidence>
<dbReference type="Proteomes" id="UP000037136">
    <property type="component" value="Unassembled WGS sequence"/>
</dbReference>
<dbReference type="OrthoDB" id="4781at2759"/>
<evidence type="ECO:0000256" key="8">
    <source>
        <dbReference type="ARBA" id="ARBA00023136"/>
    </source>
</evidence>
<reference evidence="16 17" key="1">
    <citation type="journal article" date="2015" name="BMC Genomics">
        <title>Gene expression during zombie ant biting behavior reflects the complexity underlying fungal parasitic behavioral manipulation.</title>
        <authorList>
            <person name="de Bekker C."/>
            <person name="Ohm R.A."/>
            <person name="Loreto R.G."/>
            <person name="Sebastian A."/>
            <person name="Albert I."/>
            <person name="Merrow M."/>
            <person name="Brachmann A."/>
            <person name="Hughes D.P."/>
        </authorList>
    </citation>
    <scope>NUCLEOTIDE SEQUENCE [LARGE SCALE GENOMIC DNA]</scope>
    <source>
        <strain evidence="16 17">SC16a</strain>
    </source>
</reference>
<comment type="caution">
    <text evidence="16">The sequence shown here is derived from an EMBL/GenBank/DDBJ whole genome shotgun (WGS) entry which is preliminary data.</text>
</comment>
<evidence type="ECO:0000313" key="16">
    <source>
        <dbReference type="EMBL" id="PFH59105.1"/>
    </source>
</evidence>
<evidence type="ECO:0000256" key="6">
    <source>
        <dbReference type="ARBA" id="ARBA00022729"/>
    </source>
</evidence>
<reference evidence="16 17" key="2">
    <citation type="journal article" date="2017" name="Sci. Rep.">
        <title>Ant-infecting Ophiocordyceps genomes reveal a high diversity of potential behavioral manipulation genes and a possible major role for enterotoxins.</title>
        <authorList>
            <person name="de Bekker C."/>
            <person name="Ohm R.A."/>
            <person name="Evans H.C."/>
            <person name="Brachmann A."/>
            <person name="Hughes D.P."/>
        </authorList>
    </citation>
    <scope>NUCLEOTIDE SEQUENCE [LARGE SCALE GENOMIC DNA]</scope>
    <source>
        <strain evidence="16 17">SC16a</strain>
    </source>
</reference>
<keyword evidence="11" id="KW-0961">Cell wall biogenesis/degradation</keyword>
<keyword evidence="6" id="KW-0732">Signal</keyword>
<dbReference type="SUPFAM" id="SSF49899">
    <property type="entry name" value="Concanavalin A-like lectins/glucanases"/>
    <property type="match status" value="1"/>
</dbReference>
<keyword evidence="4" id="KW-0328">Glycosyltransferase</keyword>
<comment type="similarity">
    <text evidence="12">Belongs to the glycosyl hydrolase 16 family. CRH1 subfamily.</text>
</comment>
<dbReference type="InterPro" id="IPR050546">
    <property type="entry name" value="Glycosyl_Hydrlase_16"/>
</dbReference>
<feature type="compositionally biased region" description="Basic and acidic residues" evidence="13">
    <location>
        <begin position="467"/>
        <end position="487"/>
    </location>
</feature>
<dbReference type="InterPro" id="IPR000757">
    <property type="entry name" value="Beta-glucanase-like"/>
</dbReference>
<dbReference type="EC" id="3.2.1.14" evidence="3"/>
<evidence type="ECO:0000256" key="1">
    <source>
        <dbReference type="ARBA" id="ARBA00000822"/>
    </source>
</evidence>
<protein>
    <recommendedName>
        <fullName evidence="3">chitinase</fullName>
        <ecNumber evidence="3">3.2.1.14</ecNumber>
    </recommendedName>
</protein>
<dbReference type="Pfam" id="PF00722">
    <property type="entry name" value="Glyco_hydro_16"/>
    <property type="match status" value="1"/>
</dbReference>
<evidence type="ECO:0000256" key="5">
    <source>
        <dbReference type="ARBA" id="ARBA00022679"/>
    </source>
</evidence>
<evidence type="ECO:0000256" key="4">
    <source>
        <dbReference type="ARBA" id="ARBA00022676"/>
    </source>
</evidence>
<dbReference type="GO" id="GO:0031505">
    <property type="term" value="P:fungal-type cell wall organization"/>
    <property type="evidence" value="ECO:0007669"/>
    <property type="project" value="TreeGrafter"/>
</dbReference>
<feature type="compositionally biased region" description="Polar residues" evidence="13">
    <location>
        <begin position="578"/>
        <end position="587"/>
    </location>
</feature>
<evidence type="ECO:0000256" key="3">
    <source>
        <dbReference type="ARBA" id="ARBA00012729"/>
    </source>
</evidence>
<evidence type="ECO:0000256" key="2">
    <source>
        <dbReference type="ARBA" id="ARBA00004370"/>
    </source>
</evidence>
<gene>
    <name evidence="16" type="ORF">XA68_12796</name>
</gene>
<evidence type="ECO:0000256" key="7">
    <source>
        <dbReference type="ARBA" id="ARBA00022801"/>
    </source>
</evidence>
<keyword evidence="9" id="KW-0325">Glycoprotein</keyword>
<dbReference type="CDD" id="cd02183">
    <property type="entry name" value="GH16_fungal_CRH1_transglycosylase"/>
    <property type="match status" value="1"/>
</dbReference>
<evidence type="ECO:0000256" key="14">
    <source>
        <dbReference type="SAM" id="Phobius"/>
    </source>
</evidence>
<dbReference type="GO" id="GO:0008843">
    <property type="term" value="F:endochitinase activity"/>
    <property type="evidence" value="ECO:0007669"/>
    <property type="project" value="UniProtKB-EC"/>
</dbReference>
<name>A0A2A9PC55_OPHUN</name>
<comment type="catalytic activity">
    <reaction evidence="1">
        <text>Random endo-hydrolysis of N-acetyl-beta-D-glucosaminide (1-&gt;4)-beta-linkages in chitin and chitodextrins.</text>
        <dbReference type="EC" id="3.2.1.14"/>
    </reaction>
</comment>